<comment type="caution">
    <text evidence="11">The sequence shown here is derived from an EMBL/GenBank/DDBJ whole genome shotgun (WGS) entry which is preliminary data.</text>
</comment>
<feature type="transmembrane region" description="Helical" evidence="9">
    <location>
        <begin position="153"/>
        <end position="173"/>
    </location>
</feature>
<evidence type="ECO:0000256" key="4">
    <source>
        <dbReference type="ARBA" id="ARBA00022692"/>
    </source>
</evidence>
<keyword evidence="3" id="KW-0813">Transport</keyword>
<evidence type="ECO:0000256" key="2">
    <source>
        <dbReference type="ARBA" id="ARBA00009726"/>
    </source>
</evidence>
<dbReference type="EMBL" id="SSTD01016227">
    <property type="protein sequence ID" value="TYK01412.1"/>
    <property type="molecule type" value="Genomic_DNA"/>
</dbReference>
<dbReference type="AlphaFoldDB" id="A0A5D3BRL7"/>
<dbReference type="InterPro" id="IPR003439">
    <property type="entry name" value="ABC_transporter-like_ATP-bd"/>
</dbReference>
<accession>A0A5D3BRL7</accession>
<evidence type="ECO:0000256" key="3">
    <source>
        <dbReference type="ARBA" id="ARBA00022448"/>
    </source>
</evidence>
<dbReference type="Gene3D" id="3.40.50.300">
    <property type="entry name" value="P-loop containing nucleotide triphosphate hydrolases"/>
    <property type="match status" value="1"/>
</dbReference>
<gene>
    <name evidence="11" type="ORF">E5676_scaffold29G001130</name>
</gene>
<evidence type="ECO:0000256" key="6">
    <source>
        <dbReference type="ARBA" id="ARBA00022840"/>
    </source>
</evidence>
<dbReference type="PANTHER" id="PTHR24223:SF456">
    <property type="entry name" value="MULTIDRUG RESISTANCE-ASSOCIATED PROTEIN LETHAL(2)03659"/>
    <property type="match status" value="1"/>
</dbReference>
<dbReference type="GO" id="GO:0005524">
    <property type="term" value="F:ATP binding"/>
    <property type="evidence" value="ECO:0007669"/>
    <property type="project" value="UniProtKB-KW"/>
</dbReference>
<keyword evidence="8 9" id="KW-0472">Membrane</keyword>
<feature type="domain" description="ABC transmembrane type-1" evidence="10">
    <location>
        <begin position="1"/>
        <end position="82"/>
    </location>
</feature>
<dbReference type="GO" id="GO:0016020">
    <property type="term" value="C:membrane"/>
    <property type="evidence" value="ECO:0007669"/>
    <property type="project" value="UniProtKB-SubCell"/>
</dbReference>
<feature type="transmembrane region" description="Helical" evidence="9">
    <location>
        <begin position="12"/>
        <end position="32"/>
    </location>
</feature>
<evidence type="ECO:0000256" key="8">
    <source>
        <dbReference type="ARBA" id="ARBA00023136"/>
    </source>
</evidence>
<keyword evidence="5" id="KW-0547">Nucleotide-binding</keyword>
<reference evidence="11 12" key="1">
    <citation type="submission" date="2019-08" db="EMBL/GenBank/DDBJ databases">
        <title>Draft genome sequences of two oriental melons (Cucumis melo L. var makuwa).</title>
        <authorList>
            <person name="Kwon S.-Y."/>
        </authorList>
    </citation>
    <scope>NUCLEOTIDE SEQUENCE [LARGE SCALE GENOMIC DNA]</scope>
    <source>
        <strain evidence="12">cv. Chang Bougi</strain>
        <tissue evidence="11">Leaf</tissue>
    </source>
</reference>
<dbReference type="Proteomes" id="UP000321947">
    <property type="component" value="Unassembled WGS sequence"/>
</dbReference>
<keyword evidence="4 9" id="KW-0812">Transmembrane</keyword>
<dbReference type="InterPro" id="IPR050173">
    <property type="entry name" value="ABC_transporter_C-like"/>
</dbReference>
<dbReference type="GO" id="GO:0140359">
    <property type="term" value="F:ABC-type transporter activity"/>
    <property type="evidence" value="ECO:0007669"/>
    <property type="project" value="InterPro"/>
</dbReference>
<dbReference type="InterPro" id="IPR027417">
    <property type="entry name" value="P-loop_NTPase"/>
</dbReference>
<evidence type="ECO:0000256" key="5">
    <source>
        <dbReference type="ARBA" id="ARBA00022741"/>
    </source>
</evidence>
<dbReference type="Gene3D" id="1.20.1560.10">
    <property type="entry name" value="ABC transporter type 1, transmembrane domain"/>
    <property type="match status" value="2"/>
</dbReference>
<dbReference type="SUPFAM" id="SSF90123">
    <property type="entry name" value="ABC transporter transmembrane region"/>
    <property type="match status" value="1"/>
</dbReference>
<dbReference type="InterPro" id="IPR036640">
    <property type="entry name" value="ABC1_TM_sf"/>
</dbReference>
<dbReference type="PANTHER" id="PTHR24223">
    <property type="entry name" value="ATP-BINDING CASSETTE SUB-FAMILY C"/>
    <property type="match status" value="1"/>
</dbReference>
<evidence type="ECO:0000313" key="12">
    <source>
        <dbReference type="Proteomes" id="UP000321947"/>
    </source>
</evidence>
<evidence type="ECO:0000259" key="10">
    <source>
        <dbReference type="PROSITE" id="PS50929"/>
    </source>
</evidence>
<dbReference type="SUPFAM" id="SSF52540">
    <property type="entry name" value="P-loop containing nucleoside triphosphate hydrolases"/>
    <property type="match status" value="1"/>
</dbReference>
<keyword evidence="6" id="KW-0067">ATP-binding</keyword>
<dbReference type="GO" id="GO:0016887">
    <property type="term" value="F:ATP hydrolysis activity"/>
    <property type="evidence" value="ECO:0007669"/>
    <property type="project" value="InterPro"/>
</dbReference>
<dbReference type="Pfam" id="PF00664">
    <property type="entry name" value="ABC_membrane"/>
    <property type="match status" value="1"/>
</dbReference>
<comment type="subcellular location">
    <subcellularLocation>
        <location evidence="1">Membrane</location>
        <topology evidence="1">Multi-pass membrane protein</topology>
    </subcellularLocation>
</comment>
<proteinExistence type="inferred from homology"/>
<evidence type="ECO:0000256" key="9">
    <source>
        <dbReference type="SAM" id="Phobius"/>
    </source>
</evidence>
<protein>
    <submittedName>
        <fullName evidence="11">ABC transporter C family member 2-like isoform X2</fullName>
    </submittedName>
</protein>
<evidence type="ECO:0000256" key="7">
    <source>
        <dbReference type="ARBA" id="ARBA00022989"/>
    </source>
</evidence>
<dbReference type="Pfam" id="PF00005">
    <property type="entry name" value="ABC_tran"/>
    <property type="match status" value="1"/>
</dbReference>
<dbReference type="InterPro" id="IPR011527">
    <property type="entry name" value="ABC1_TM_dom"/>
</dbReference>
<feature type="transmembrane region" description="Helical" evidence="9">
    <location>
        <begin position="185"/>
        <end position="207"/>
    </location>
</feature>
<dbReference type="CDD" id="cd18579">
    <property type="entry name" value="ABC_6TM_ABCC_D1"/>
    <property type="match status" value="1"/>
</dbReference>
<feature type="domain" description="ABC transmembrane type-1" evidence="10">
    <location>
        <begin position="83"/>
        <end position="208"/>
    </location>
</feature>
<sequence length="367" mass="40494">MQHGDPPKIGYIYAFSIFVGVLFGVLCEAQYLQNVMRVGFRLRSVLVASIFRKSMRLTHEDSKKFGTGKITNLMTSDTAALEKLVTNRLRKQSKEQLQCTDKRIGLINEILAAMETVKCYVWESSFQSKVQNIRKEELSWFRKAAFLKSINSFAVHIIPGLVVVTSFGLFTVFEGDLTPSRAYTSISLLSVLMFSLCMFFIAIPQVVNAVVSLKRVEELVAAKERIVLPNPPLNPDLPSISIKNGNFAWDTDESERFTLSNINLEIPMGSLVGVVGSTGEGKTSLLSAMLGELPPVPGDADANATVFIQGVVAYVPQVSWIFNATVRENILFGATFDSAKYKKTIDITALHLDLDLLPGEMWGPVGA</sequence>
<keyword evidence="7 9" id="KW-1133">Transmembrane helix</keyword>
<dbReference type="PROSITE" id="PS50929">
    <property type="entry name" value="ABC_TM1F"/>
    <property type="match status" value="2"/>
</dbReference>
<name>A0A5D3BRL7_CUCMM</name>
<dbReference type="InterPro" id="IPR044746">
    <property type="entry name" value="ABCC_6TM_D1"/>
</dbReference>
<organism evidence="11 12">
    <name type="scientific">Cucumis melo var. makuwa</name>
    <name type="common">Oriental melon</name>
    <dbReference type="NCBI Taxonomy" id="1194695"/>
    <lineage>
        <taxon>Eukaryota</taxon>
        <taxon>Viridiplantae</taxon>
        <taxon>Streptophyta</taxon>
        <taxon>Embryophyta</taxon>
        <taxon>Tracheophyta</taxon>
        <taxon>Spermatophyta</taxon>
        <taxon>Magnoliopsida</taxon>
        <taxon>eudicotyledons</taxon>
        <taxon>Gunneridae</taxon>
        <taxon>Pentapetalae</taxon>
        <taxon>rosids</taxon>
        <taxon>fabids</taxon>
        <taxon>Cucurbitales</taxon>
        <taxon>Cucurbitaceae</taxon>
        <taxon>Benincaseae</taxon>
        <taxon>Cucumis</taxon>
    </lineage>
</organism>
<evidence type="ECO:0000256" key="1">
    <source>
        <dbReference type="ARBA" id="ARBA00004141"/>
    </source>
</evidence>
<comment type="similarity">
    <text evidence="2">Belongs to the ABC transporter superfamily. ABCC family. Conjugate transporter (TC 3.A.1.208) subfamily.</text>
</comment>
<evidence type="ECO:0000313" key="11">
    <source>
        <dbReference type="EMBL" id="TYK01412.1"/>
    </source>
</evidence>